<dbReference type="ExpressionAtlas" id="A0A1W0VVB7">
    <property type="expression patterns" value="baseline and differential"/>
</dbReference>
<feature type="region of interest" description="Disordered" evidence="1">
    <location>
        <begin position="1"/>
        <end position="47"/>
    </location>
</feature>
<reference evidence="2 3" key="1">
    <citation type="journal article" date="2009" name="Nature">
        <title>The Sorghum bicolor genome and the diversification of grasses.</title>
        <authorList>
            <person name="Paterson A.H."/>
            <person name="Bowers J.E."/>
            <person name="Bruggmann R."/>
            <person name="Dubchak I."/>
            <person name="Grimwood J."/>
            <person name="Gundlach H."/>
            <person name="Haberer G."/>
            <person name="Hellsten U."/>
            <person name="Mitros T."/>
            <person name="Poliakov A."/>
            <person name="Schmutz J."/>
            <person name="Spannagl M."/>
            <person name="Tang H."/>
            <person name="Wang X."/>
            <person name="Wicker T."/>
            <person name="Bharti A.K."/>
            <person name="Chapman J."/>
            <person name="Feltus F.A."/>
            <person name="Gowik U."/>
            <person name="Grigoriev I.V."/>
            <person name="Lyons E."/>
            <person name="Maher C.A."/>
            <person name="Martis M."/>
            <person name="Narechania A."/>
            <person name="Otillar R.P."/>
            <person name="Penning B.W."/>
            <person name="Salamov A.A."/>
            <person name="Wang Y."/>
            <person name="Zhang L."/>
            <person name="Carpita N.C."/>
            <person name="Freeling M."/>
            <person name="Gingle A.R."/>
            <person name="Hash C.T."/>
            <person name="Keller B."/>
            <person name="Klein P."/>
            <person name="Kresovich S."/>
            <person name="McCann M.C."/>
            <person name="Ming R."/>
            <person name="Peterson D.G."/>
            <person name="Mehboob-ur-Rahman"/>
            <person name="Ware D."/>
            <person name="Westhoff P."/>
            <person name="Mayer K.F."/>
            <person name="Messing J."/>
            <person name="Rokhsar D.S."/>
        </authorList>
    </citation>
    <scope>NUCLEOTIDE SEQUENCE [LARGE SCALE GENOMIC DNA]</scope>
    <source>
        <strain evidence="3">cv. BTx623</strain>
    </source>
</reference>
<dbReference type="PANTHER" id="PTHR33600:SF13">
    <property type="entry name" value="OS01G0224200 PROTEIN"/>
    <property type="match status" value="1"/>
</dbReference>
<dbReference type="GO" id="GO:0010020">
    <property type="term" value="P:chloroplast fission"/>
    <property type="evidence" value="ECO:0007669"/>
    <property type="project" value="InterPro"/>
</dbReference>
<gene>
    <name evidence="2" type="ORF">SORBI_3003G012600</name>
</gene>
<dbReference type="AlphaFoldDB" id="A0A1W0VVB7"/>
<feature type="compositionally biased region" description="Low complexity" evidence="1">
    <location>
        <begin position="13"/>
        <end position="30"/>
    </location>
</feature>
<evidence type="ECO:0000256" key="1">
    <source>
        <dbReference type="SAM" id="MobiDB-lite"/>
    </source>
</evidence>
<dbReference type="Gramene" id="OQU86089">
    <property type="protein sequence ID" value="OQU86089"/>
    <property type="gene ID" value="SORBI_3003G012600"/>
</dbReference>
<reference evidence="3" key="2">
    <citation type="journal article" date="2018" name="Plant J.">
        <title>The Sorghum bicolor reference genome: improved assembly, gene annotations, a transcriptome atlas, and signatures of genome organization.</title>
        <authorList>
            <person name="McCormick R.F."/>
            <person name="Truong S.K."/>
            <person name="Sreedasyam A."/>
            <person name="Jenkins J."/>
            <person name="Shu S."/>
            <person name="Sims D."/>
            <person name="Kennedy M."/>
            <person name="Amirebrahimi M."/>
            <person name="Weers B.D."/>
            <person name="McKinley B."/>
            <person name="Mattison A."/>
            <person name="Morishige D.T."/>
            <person name="Grimwood J."/>
            <person name="Schmutz J."/>
            <person name="Mullet J.E."/>
        </authorList>
    </citation>
    <scope>NUCLEOTIDE SEQUENCE [LARGE SCALE GENOMIC DNA]</scope>
    <source>
        <strain evidence="3">cv. BTx623</strain>
    </source>
</reference>
<dbReference type="InterPro" id="IPR038939">
    <property type="entry name" value="PDV1/PDV2"/>
</dbReference>
<dbReference type="InParanoid" id="A0A1W0VVB7"/>
<dbReference type="OMA" id="YKMISQE"/>
<sequence>MRRRKTPSPPPHQSSDSDSVQRLSSSSLFDSKSKQPPASECSRAFRPGLGFPMGPEEAEAVLETIWDLHDKVSDAIHALSRAHFLRAVRRRASAADKPAAGLVYVKGGGLGLGARGGDEVAALAALAEEARSLHAIRAALEDLEDQFECFLAVQSQQQAERDFALARLEQSRIMLAIRLKEHHGKNHEVIDEASNFVRNVYQDVWPSLSTTKPEKCADSSSNTAKGPNFFVRMVSSSLAIAGSSFNLKSLGGALGNSAALALGIVSVLQLRWLASGAHSSGAGNYSYRRISEKDSSSRLGISPSGSRTARLDVSLARG</sequence>
<accession>A0A1W0VVB7</accession>
<dbReference type="FunCoup" id="A0A1W0VVB7">
    <property type="interactions" value="373"/>
</dbReference>
<dbReference type="PANTHER" id="PTHR33600">
    <property type="entry name" value="PLASTID DIVISION PROTEIN PDV2"/>
    <property type="match status" value="1"/>
</dbReference>
<keyword evidence="3" id="KW-1185">Reference proteome</keyword>
<protein>
    <submittedName>
        <fullName evidence="2">Uncharacterized protein</fullName>
    </submittedName>
</protein>
<dbReference type="EMBL" id="CM000762">
    <property type="protein sequence ID" value="OQU86089.1"/>
    <property type="molecule type" value="Genomic_DNA"/>
</dbReference>
<dbReference type="Proteomes" id="UP000000768">
    <property type="component" value="Chromosome 3"/>
</dbReference>
<dbReference type="eggNOG" id="ENOG502R53V">
    <property type="taxonomic scope" value="Eukaryota"/>
</dbReference>
<evidence type="ECO:0000313" key="3">
    <source>
        <dbReference type="Proteomes" id="UP000000768"/>
    </source>
</evidence>
<dbReference type="STRING" id="4558.A0A1W0VVB7"/>
<name>A0A1W0VVB7_SORBI</name>
<evidence type="ECO:0000313" key="2">
    <source>
        <dbReference type="EMBL" id="OQU86089.1"/>
    </source>
</evidence>
<organism evidence="2 3">
    <name type="scientific">Sorghum bicolor</name>
    <name type="common">Sorghum</name>
    <name type="synonym">Sorghum vulgare</name>
    <dbReference type="NCBI Taxonomy" id="4558"/>
    <lineage>
        <taxon>Eukaryota</taxon>
        <taxon>Viridiplantae</taxon>
        <taxon>Streptophyta</taxon>
        <taxon>Embryophyta</taxon>
        <taxon>Tracheophyta</taxon>
        <taxon>Spermatophyta</taxon>
        <taxon>Magnoliopsida</taxon>
        <taxon>Liliopsida</taxon>
        <taxon>Poales</taxon>
        <taxon>Poaceae</taxon>
        <taxon>PACMAD clade</taxon>
        <taxon>Panicoideae</taxon>
        <taxon>Andropogonodae</taxon>
        <taxon>Andropogoneae</taxon>
        <taxon>Sorghinae</taxon>
        <taxon>Sorghum</taxon>
    </lineage>
</organism>
<proteinExistence type="predicted"/>